<dbReference type="OrthoDB" id="319881at2"/>
<dbReference type="Pfam" id="PF07228">
    <property type="entry name" value="SpoIIE"/>
    <property type="match status" value="1"/>
</dbReference>
<evidence type="ECO:0000259" key="3">
    <source>
        <dbReference type="SMART" id="SM00065"/>
    </source>
</evidence>
<dbReference type="GO" id="GO:0016791">
    <property type="term" value="F:phosphatase activity"/>
    <property type="evidence" value="ECO:0007669"/>
    <property type="project" value="TreeGrafter"/>
</dbReference>
<dbReference type="RefSeq" id="WP_153022602.1">
    <property type="nucleotide sequence ID" value="NZ_BAABIH010000010.1"/>
</dbReference>
<keyword evidence="5" id="KW-0548">Nucleotidyltransferase</keyword>
<evidence type="ECO:0000256" key="1">
    <source>
        <dbReference type="ARBA" id="ARBA00022801"/>
    </source>
</evidence>
<organism evidence="5 6">
    <name type="scientific">Luteimicrobium xylanilyticum</name>
    <dbReference type="NCBI Taxonomy" id="1133546"/>
    <lineage>
        <taxon>Bacteria</taxon>
        <taxon>Bacillati</taxon>
        <taxon>Actinomycetota</taxon>
        <taxon>Actinomycetes</taxon>
        <taxon>Micrococcales</taxon>
        <taxon>Luteimicrobium</taxon>
    </lineage>
</organism>
<dbReference type="InterPro" id="IPR052016">
    <property type="entry name" value="Bact_Sigma-Reg"/>
</dbReference>
<dbReference type="Proteomes" id="UP000326702">
    <property type="component" value="Chromosome"/>
</dbReference>
<dbReference type="InterPro" id="IPR003018">
    <property type="entry name" value="GAF"/>
</dbReference>
<dbReference type="Gene3D" id="3.60.40.10">
    <property type="entry name" value="PPM-type phosphatase domain"/>
    <property type="match status" value="1"/>
</dbReference>
<dbReference type="SMART" id="SM00065">
    <property type="entry name" value="GAF"/>
    <property type="match status" value="2"/>
</dbReference>
<evidence type="ECO:0000313" key="6">
    <source>
        <dbReference type="Proteomes" id="UP000326702"/>
    </source>
</evidence>
<dbReference type="EC" id="2.7.7.65" evidence="5"/>
<dbReference type="SUPFAM" id="SSF55781">
    <property type="entry name" value="GAF domain-like"/>
    <property type="match status" value="2"/>
</dbReference>
<dbReference type="EMBL" id="CP045529">
    <property type="protein sequence ID" value="QFV00014.1"/>
    <property type="molecule type" value="Genomic_DNA"/>
</dbReference>
<dbReference type="PANTHER" id="PTHR43156">
    <property type="entry name" value="STAGE II SPORULATION PROTEIN E-RELATED"/>
    <property type="match status" value="1"/>
</dbReference>
<dbReference type="Pfam" id="PF01590">
    <property type="entry name" value="GAF"/>
    <property type="match status" value="1"/>
</dbReference>
<feature type="domain" description="GAF" evidence="3">
    <location>
        <begin position="195"/>
        <end position="344"/>
    </location>
</feature>
<feature type="region of interest" description="Disordered" evidence="2">
    <location>
        <begin position="1"/>
        <end position="21"/>
    </location>
</feature>
<keyword evidence="6" id="KW-1185">Reference proteome</keyword>
<reference evidence="5 6" key="1">
    <citation type="submission" date="2019-10" db="EMBL/GenBank/DDBJ databases">
        <title>Genome sequence of Luteimicrobium xylanilyticum HY-24.</title>
        <authorList>
            <person name="Kim D.Y."/>
            <person name="Park H.-Y."/>
        </authorList>
    </citation>
    <scope>NUCLEOTIDE SEQUENCE [LARGE SCALE GENOMIC DNA]</scope>
    <source>
        <strain evidence="5 6">HY-24</strain>
    </source>
</reference>
<dbReference type="KEGG" id="lxl:KDY119_03549"/>
<keyword evidence="1" id="KW-0378">Hydrolase</keyword>
<dbReference type="InterPro" id="IPR001932">
    <property type="entry name" value="PPM-type_phosphatase-like_dom"/>
</dbReference>
<dbReference type="Gene3D" id="3.30.450.40">
    <property type="match status" value="2"/>
</dbReference>
<evidence type="ECO:0000259" key="4">
    <source>
        <dbReference type="SMART" id="SM00331"/>
    </source>
</evidence>
<proteinExistence type="predicted"/>
<name>A0A5P9QEV4_9MICO</name>
<evidence type="ECO:0000256" key="2">
    <source>
        <dbReference type="SAM" id="MobiDB-lite"/>
    </source>
</evidence>
<dbReference type="AlphaFoldDB" id="A0A5P9QEV4"/>
<gene>
    <name evidence="5" type="ORF">KDY119_03549</name>
</gene>
<sequence>MTHTPGSVAAPATPRASPVNPPDAAYERFARLLSAHLDVPIALVSLKRDDGHVGFPGAVGLTGEYARTRVLAIEDSFCRQVLATGDPLVLPDVRATEQLDSPALQELDVAAYAGYPVIDTSGATVGTLCAITHEPRAWTERELTVLADLAEACATQVRLRQESARARSAELAATRRHRNARTLLHVAEAMSATTTVDEVLDVAQGLVAERVGAVRGAVALADARGKVLRWVRHGDVPGLSESAWEGDLVSDEHWPSVRVLRSREPLWFETNRAVVEEFPRMPDAGGPGALAMLPLLTRDAVLGVLLLRWPGRATFDHPFRDLLTTLAGYTAVALERARLLQHRRDVAHVLQTALLTDLPAPDGVTLDGAYVPAVLGDQVGGDWYDALVLPSGDVAVTIGDVTGHDIDAAALMGQLRSLLRGYLWRDDRTPAQTLSQLDAANVGTGVRANASVLLARLGAPDADGARTLTWSSAGHPPAFVVRASGAVQRLEGPRDLILGVAPGAARHDHVVELRPGDTMVLYTDGLVERRGEDLHRGLDRLAAVLAGGGPGAGAVAEPVAAAHDGAPRVVPVQVVRALVPGDLHDDDIAVLTLRVDPA</sequence>
<dbReference type="GO" id="GO:0052621">
    <property type="term" value="F:diguanylate cyclase activity"/>
    <property type="evidence" value="ECO:0007669"/>
    <property type="project" value="UniProtKB-EC"/>
</dbReference>
<evidence type="ECO:0000313" key="5">
    <source>
        <dbReference type="EMBL" id="QFV00014.1"/>
    </source>
</evidence>
<dbReference type="PANTHER" id="PTHR43156:SF2">
    <property type="entry name" value="STAGE II SPORULATION PROTEIN E"/>
    <property type="match status" value="1"/>
</dbReference>
<keyword evidence="5" id="KW-0808">Transferase</keyword>
<feature type="domain" description="GAF" evidence="3">
    <location>
        <begin position="21"/>
        <end position="167"/>
    </location>
</feature>
<accession>A0A5P9QEV4</accession>
<dbReference type="Pfam" id="PF13185">
    <property type="entry name" value="GAF_2"/>
    <property type="match status" value="1"/>
</dbReference>
<dbReference type="SMART" id="SM00331">
    <property type="entry name" value="PP2C_SIG"/>
    <property type="match status" value="1"/>
</dbReference>
<dbReference type="InterPro" id="IPR036457">
    <property type="entry name" value="PPM-type-like_dom_sf"/>
</dbReference>
<protein>
    <submittedName>
        <fullName evidence="5">Diguanylate cyclase</fullName>
        <ecNumber evidence="5">2.7.7.65</ecNumber>
    </submittedName>
</protein>
<feature type="domain" description="PPM-type phosphatase" evidence="4">
    <location>
        <begin position="364"/>
        <end position="595"/>
    </location>
</feature>
<dbReference type="InterPro" id="IPR029016">
    <property type="entry name" value="GAF-like_dom_sf"/>
</dbReference>